<dbReference type="Gene3D" id="3.30.70.2390">
    <property type="match status" value="1"/>
</dbReference>
<evidence type="ECO:0000256" key="1">
    <source>
        <dbReference type="SAM" id="MobiDB-lite"/>
    </source>
</evidence>
<dbReference type="STRING" id="1692.BMAGN_0680"/>
<accession>A0A087BCQ7</accession>
<feature type="compositionally biased region" description="Basic and acidic residues" evidence="1">
    <location>
        <begin position="1"/>
        <end position="19"/>
    </location>
</feature>
<feature type="region of interest" description="Disordered" evidence="1">
    <location>
        <begin position="1"/>
        <end position="26"/>
    </location>
</feature>
<evidence type="ECO:0000313" key="4">
    <source>
        <dbReference type="EMBL" id="KFI68807.1"/>
    </source>
</evidence>
<dbReference type="InterPro" id="IPR027381">
    <property type="entry name" value="LytR/CpsA/Psr_C"/>
</dbReference>
<feature type="region of interest" description="Disordered" evidence="1">
    <location>
        <begin position="77"/>
        <end position="137"/>
    </location>
</feature>
<dbReference type="AlphaFoldDB" id="A0A087BCQ7"/>
<proteinExistence type="predicted"/>
<dbReference type="Proteomes" id="UP000029052">
    <property type="component" value="Unassembled WGS sequence"/>
</dbReference>
<dbReference type="Pfam" id="PF13399">
    <property type="entry name" value="LytR_C"/>
    <property type="match status" value="1"/>
</dbReference>
<comment type="caution">
    <text evidence="4">The sequence shown here is derived from an EMBL/GenBank/DDBJ whole genome shotgun (WGS) entry which is preliminary data.</text>
</comment>
<feature type="transmembrane region" description="Helical" evidence="2">
    <location>
        <begin position="41"/>
        <end position="61"/>
    </location>
</feature>
<evidence type="ECO:0000313" key="5">
    <source>
        <dbReference type="Proteomes" id="UP000029052"/>
    </source>
</evidence>
<dbReference type="eggNOG" id="ENOG50330SA">
    <property type="taxonomic scope" value="Bacteria"/>
</dbReference>
<feature type="compositionally biased region" description="Low complexity" evidence="1">
    <location>
        <begin position="77"/>
        <end position="97"/>
    </location>
</feature>
<evidence type="ECO:0000256" key="2">
    <source>
        <dbReference type="SAM" id="Phobius"/>
    </source>
</evidence>
<organism evidence="4 5">
    <name type="scientific">Bifidobacterium magnum</name>
    <dbReference type="NCBI Taxonomy" id="1692"/>
    <lineage>
        <taxon>Bacteria</taxon>
        <taxon>Bacillati</taxon>
        <taxon>Actinomycetota</taxon>
        <taxon>Actinomycetes</taxon>
        <taxon>Bifidobacteriales</taxon>
        <taxon>Bifidobacteriaceae</taxon>
        <taxon>Bifidobacterium</taxon>
    </lineage>
</organism>
<feature type="domain" description="LytR/CpsA/Psr regulator C-terminal" evidence="3">
    <location>
        <begin position="140"/>
        <end position="221"/>
    </location>
</feature>
<protein>
    <submittedName>
        <fullName evidence="4">LytR cell envelope-related transcriptional attenuator</fullName>
    </submittedName>
</protein>
<dbReference type="EMBL" id="JGZB01000003">
    <property type="protein sequence ID" value="KFI68807.1"/>
    <property type="molecule type" value="Genomic_DNA"/>
</dbReference>
<keyword evidence="2" id="KW-1133">Transmembrane helix</keyword>
<keyword evidence="2" id="KW-0812">Transmembrane</keyword>
<gene>
    <name evidence="4" type="ORF">BMAGN_0680</name>
</gene>
<keyword evidence="5" id="KW-1185">Reference proteome</keyword>
<keyword evidence="2" id="KW-0472">Membrane</keyword>
<evidence type="ECO:0000259" key="3">
    <source>
        <dbReference type="Pfam" id="PF13399"/>
    </source>
</evidence>
<reference evidence="4 5" key="1">
    <citation type="submission" date="2014-03" db="EMBL/GenBank/DDBJ databases">
        <title>Genomics of Bifidobacteria.</title>
        <authorList>
            <person name="Ventura M."/>
            <person name="Milani C."/>
            <person name="Lugli G.A."/>
        </authorList>
    </citation>
    <scope>NUCLEOTIDE SEQUENCE [LARGE SCALE GENOMIC DNA]</scope>
    <source>
        <strain evidence="4 5">LMG 11591</strain>
    </source>
</reference>
<name>A0A087BCQ7_9BIFI</name>
<sequence>MAHSGNDKNTYDSYPKDAYDTPPAGPVGVHRGARSLGARSLPFIIVIVAAVIAGLLFWSIFSGQAARVFSGDSQTQAASEQTTSQTASETASSTPSHEATHSESADASQPAEDDQSATTDQPQDEESATPEQTGSVDYSAQVSVINGTGVQGYAAQESQKLAASGFTAATPGNPDEASSLPGTTVVWYQSPEDEATAQAVAQSLGIDAVAQANIDVPVMVVLMQ</sequence>